<dbReference type="Proteomes" id="UP000828390">
    <property type="component" value="Unassembled WGS sequence"/>
</dbReference>
<comment type="caution">
    <text evidence="1">The sequence shown here is derived from an EMBL/GenBank/DDBJ whole genome shotgun (WGS) entry which is preliminary data.</text>
</comment>
<gene>
    <name evidence="1" type="ORF">DPMN_027434</name>
</gene>
<evidence type="ECO:0000313" key="1">
    <source>
        <dbReference type="EMBL" id="KAH3864416.1"/>
    </source>
</evidence>
<accession>A0A9D4LX03</accession>
<name>A0A9D4LX03_DREPO</name>
<keyword evidence="2" id="KW-1185">Reference proteome</keyword>
<protein>
    <submittedName>
        <fullName evidence="1">Uncharacterized protein</fullName>
    </submittedName>
</protein>
<sequence>MFMENIHFYNVSAGLPVDDPLVVPPRGCEAASNFEGQLHFHGGSSLIGRRSMFRILGF</sequence>
<dbReference type="AlphaFoldDB" id="A0A9D4LX03"/>
<organism evidence="1 2">
    <name type="scientific">Dreissena polymorpha</name>
    <name type="common">Zebra mussel</name>
    <name type="synonym">Mytilus polymorpha</name>
    <dbReference type="NCBI Taxonomy" id="45954"/>
    <lineage>
        <taxon>Eukaryota</taxon>
        <taxon>Metazoa</taxon>
        <taxon>Spiralia</taxon>
        <taxon>Lophotrochozoa</taxon>
        <taxon>Mollusca</taxon>
        <taxon>Bivalvia</taxon>
        <taxon>Autobranchia</taxon>
        <taxon>Heteroconchia</taxon>
        <taxon>Euheterodonta</taxon>
        <taxon>Imparidentia</taxon>
        <taxon>Neoheterodontei</taxon>
        <taxon>Myida</taxon>
        <taxon>Dreissenoidea</taxon>
        <taxon>Dreissenidae</taxon>
        <taxon>Dreissena</taxon>
    </lineage>
</organism>
<evidence type="ECO:0000313" key="2">
    <source>
        <dbReference type="Proteomes" id="UP000828390"/>
    </source>
</evidence>
<reference evidence="1" key="2">
    <citation type="submission" date="2020-11" db="EMBL/GenBank/DDBJ databases">
        <authorList>
            <person name="McCartney M.A."/>
            <person name="Auch B."/>
            <person name="Kono T."/>
            <person name="Mallez S."/>
            <person name="Becker A."/>
            <person name="Gohl D.M."/>
            <person name="Silverstein K.A.T."/>
            <person name="Koren S."/>
            <person name="Bechman K.B."/>
            <person name="Herman A."/>
            <person name="Abrahante J.E."/>
            <person name="Garbe J."/>
        </authorList>
    </citation>
    <scope>NUCLEOTIDE SEQUENCE</scope>
    <source>
        <strain evidence="1">Duluth1</strain>
        <tissue evidence="1">Whole animal</tissue>
    </source>
</reference>
<reference evidence="1" key="1">
    <citation type="journal article" date="2019" name="bioRxiv">
        <title>The Genome of the Zebra Mussel, Dreissena polymorpha: A Resource for Invasive Species Research.</title>
        <authorList>
            <person name="McCartney M.A."/>
            <person name="Auch B."/>
            <person name="Kono T."/>
            <person name="Mallez S."/>
            <person name="Zhang Y."/>
            <person name="Obille A."/>
            <person name="Becker A."/>
            <person name="Abrahante J.E."/>
            <person name="Garbe J."/>
            <person name="Badalamenti J.P."/>
            <person name="Herman A."/>
            <person name="Mangelson H."/>
            <person name="Liachko I."/>
            <person name="Sullivan S."/>
            <person name="Sone E.D."/>
            <person name="Koren S."/>
            <person name="Silverstein K.A.T."/>
            <person name="Beckman K.B."/>
            <person name="Gohl D.M."/>
        </authorList>
    </citation>
    <scope>NUCLEOTIDE SEQUENCE</scope>
    <source>
        <strain evidence="1">Duluth1</strain>
        <tissue evidence="1">Whole animal</tissue>
    </source>
</reference>
<dbReference type="EMBL" id="JAIWYP010000002">
    <property type="protein sequence ID" value="KAH3864416.1"/>
    <property type="molecule type" value="Genomic_DNA"/>
</dbReference>
<proteinExistence type="predicted"/>